<evidence type="ECO:0000313" key="4">
    <source>
        <dbReference type="Proteomes" id="UP001474421"/>
    </source>
</evidence>
<evidence type="ECO:0000259" key="2">
    <source>
        <dbReference type="Pfam" id="PF17921"/>
    </source>
</evidence>
<dbReference type="Proteomes" id="UP001474421">
    <property type="component" value="Unassembled WGS sequence"/>
</dbReference>
<evidence type="ECO:0000256" key="1">
    <source>
        <dbReference type="ARBA" id="ARBA00039658"/>
    </source>
</evidence>
<gene>
    <name evidence="3" type="ORF">NXF25_018843</name>
</gene>
<feature type="domain" description="Integrase zinc-binding" evidence="2">
    <location>
        <begin position="61"/>
        <end position="120"/>
    </location>
</feature>
<name>A0AAW1B0N5_CROAD</name>
<sequence>MWYRHWCPLVVKKQPGLCHKRGGDELADLRAAVLDDEWLREHPEVLTQREGIAWKGDKMYVPDRLRRTVLLRCHDAKQASHFGFLKILHLVRRQFWWPRLKSDVEKYVKECHVCASAKPRTGFSSLAPGSISIAQSLSR</sequence>
<dbReference type="FunFam" id="1.10.340.70:FF:000001">
    <property type="entry name" value="Retrovirus-related Pol polyprotein from transposon gypsy-like Protein"/>
    <property type="match status" value="1"/>
</dbReference>
<comment type="caution">
    <text evidence="3">The sequence shown here is derived from an EMBL/GenBank/DDBJ whole genome shotgun (WGS) entry which is preliminary data.</text>
</comment>
<accession>A0AAW1B0N5</accession>
<dbReference type="InterPro" id="IPR041588">
    <property type="entry name" value="Integrase_H2C2"/>
</dbReference>
<dbReference type="InterPro" id="IPR050951">
    <property type="entry name" value="Retrovirus_Pol_polyprotein"/>
</dbReference>
<dbReference type="Gene3D" id="1.10.340.70">
    <property type="match status" value="1"/>
</dbReference>
<protein>
    <recommendedName>
        <fullName evidence="1">Gypsy retrotransposon integrase-like protein 1</fullName>
    </recommendedName>
</protein>
<dbReference type="EMBL" id="JAOTOJ010000009">
    <property type="protein sequence ID" value="KAK9395482.1"/>
    <property type="molecule type" value="Genomic_DNA"/>
</dbReference>
<keyword evidence="4" id="KW-1185">Reference proteome</keyword>
<proteinExistence type="predicted"/>
<dbReference type="PANTHER" id="PTHR37984">
    <property type="entry name" value="PROTEIN CBG26694"/>
    <property type="match status" value="1"/>
</dbReference>
<reference evidence="3 4" key="1">
    <citation type="journal article" date="2024" name="Proc. Natl. Acad. Sci. U.S.A.">
        <title>The genetic regulatory architecture and epigenomic basis for age-related changes in rattlesnake venom.</title>
        <authorList>
            <person name="Hogan M.P."/>
            <person name="Holding M.L."/>
            <person name="Nystrom G.S."/>
            <person name="Colston T.J."/>
            <person name="Bartlett D.A."/>
            <person name="Mason A.J."/>
            <person name="Ellsworth S.A."/>
            <person name="Rautsaw R.M."/>
            <person name="Lawrence K.C."/>
            <person name="Strickland J.L."/>
            <person name="He B."/>
            <person name="Fraser P."/>
            <person name="Margres M.J."/>
            <person name="Gilbert D.M."/>
            <person name="Gibbs H.L."/>
            <person name="Parkinson C.L."/>
            <person name="Rokyta D.R."/>
        </authorList>
    </citation>
    <scope>NUCLEOTIDE SEQUENCE [LARGE SCALE GENOMIC DNA]</scope>
    <source>
        <strain evidence="3">DRR0105</strain>
    </source>
</reference>
<dbReference type="AlphaFoldDB" id="A0AAW1B0N5"/>
<organism evidence="3 4">
    <name type="scientific">Crotalus adamanteus</name>
    <name type="common">Eastern diamondback rattlesnake</name>
    <dbReference type="NCBI Taxonomy" id="8729"/>
    <lineage>
        <taxon>Eukaryota</taxon>
        <taxon>Metazoa</taxon>
        <taxon>Chordata</taxon>
        <taxon>Craniata</taxon>
        <taxon>Vertebrata</taxon>
        <taxon>Euteleostomi</taxon>
        <taxon>Lepidosauria</taxon>
        <taxon>Squamata</taxon>
        <taxon>Bifurcata</taxon>
        <taxon>Unidentata</taxon>
        <taxon>Episquamata</taxon>
        <taxon>Toxicofera</taxon>
        <taxon>Serpentes</taxon>
        <taxon>Colubroidea</taxon>
        <taxon>Viperidae</taxon>
        <taxon>Crotalinae</taxon>
        <taxon>Crotalus</taxon>
    </lineage>
</organism>
<evidence type="ECO:0000313" key="3">
    <source>
        <dbReference type="EMBL" id="KAK9395482.1"/>
    </source>
</evidence>
<dbReference type="Pfam" id="PF17921">
    <property type="entry name" value="Integrase_H2C2"/>
    <property type="match status" value="1"/>
</dbReference>
<dbReference type="PANTHER" id="PTHR37984:SF5">
    <property type="entry name" value="PROTEIN NYNRIN-LIKE"/>
    <property type="match status" value="1"/>
</dbReference>